<dbReference type="AlphaFoldDB" id="A0A5C3L6P6"/>
<proteinExistence type="predicted"/>
<organism evidence="1 2">
    <name type="scientific">Coprinopsis marcescibilis</name>
    <name type="common">Agaric fungus</name>
    <name type="synonym">Psathyrella marcescibilis</name>
    <dbReference type="NCBI Taxonomy" id="230819"/>
    <lineage>
        <taxon>Eukaryota</taxon>
        <taxon>Fungi</taxon>
        <taxon>Dikarya</taxon>
        <taxon>Basidiomycota</taxon>
        <taxon>Agaricomycotina</taxon>
        <taxon>Agaricomycetes</taxon>
        <taxon>Agaricomycetidae</taxon>
        <taxon>Agaricales</taxon>
        <taxon>Agaricineae</taxon>
        <taxon>Psathyrellaceae</taxon>
        <taxon>Coprinopsis</taxon>
    </lineage>
</organism>
<evidence type="ECO:0000313" key="2">
    <source>
        <dbReference type="Proteomes" id="UP000307440"/>
    </source>
</evidence>
<evidence type="ECO:0000313" key="1">
    <source>
        <dbReference type="EMBL" id="TFK28430.1"/>
    </source>
</evidence>
<sequence length="97" mass="10946">MSRANRCSAVPRVSLLSPRASNLLPIIEKAPSPLTFIRFAFPFVFPFVFVVDLDMNLKWNESNIGSAELKKSAAQIQFLESRLCSMRLFYPSGGIHR</sequence>
<accession>A0A5C3L6P6</accession>
<name>A0A5C3L6P6_COPMA</name>
<protein>
    <submittedName>
        <fullName evidence="1">Uncharacterized protein</fullName>
    </submittedName>
</protein>
<reference evidence="1 2" key="1">
    <citation type="journal article" date="2019" name="Nat. Ecol. Evol.">
        <title>Megaphylogeny resolves global patterns of mushroom evolution.</title>
        <authorList>
            <person name="Varga T."/>
            <person name="Krizsan K."/>
            <person name="Foldi C."/>
            <person name="Dima B."/>
            <person name="Sanchez-Garcia M."/>
            <person name="Sanchez-Ramirez S."/>
            <person name="Szollosi G.J."/>
            <person name="Szarkandi J.G."/>
            <person name="Papp V."/>
            <person name="Albert L."/>
            <person name="Andreopoulos W."/>
            <person name="Angelini C."/>
            <person name="Antonin V."/>
            <person name="Barry K.W."/>
            <person name="Bougher N.L."/>
            <person name="Buchanan P."/>
            <person name="Buyck B."/>
            <person name="Bense V."/>
            <person name="Catcheside P."/>
            <person name="Chovatia M."/>
            <person name="Cooper J."/>
            <person name="Damon W."/>
            <person name="Desjardin D."/>
            <person name="Finy P."/>
            <person name="Geml J."/>
            <person name="Haridas S."/>
            <person name="Hughes K."/>
            <person name="Justo A."/>
            <person name="Karasinski D."/>
            <person name="Kautmanova I."/>
            <person name="Kiss B."/>
            <person name="Kocsube S."/>
            <person name="Kotiranta H."/>
            <person name="LaButti K.M."/>
            <person name="Lechner B.E."/>
            <person name="Liimatainen K."/>
            <person name="Lipzen A."/>
            <person name="Lukacs Z."/>
            <person name="Mihaltcheva S."/>
            <person name="Morgado L.N."/>
            <person name="Niskanen T."/>
            <person name="Noordeloos M.E."/>
            <person name="Ohm R.A."/>
            <person name="Ortiz-Santana B."/>
            <person name="Ovrebo C."/>
            <person name="Racz N."/>
            <person name="Riley R."/>
            <person name="Savchenko A."/>
            <person name="Shiryaev A."/>
            <person name="Soop K."/>
            <person name="Spirin V."/>
            <person name="Szebenyi C."/>
            <person name="Tomsovsky M."/>
            <person name="Tulloss R.E."/>
            <person name="Uehling J."/>
            <person name="Grigoriev I.V."/>
            <person name="Vagvolgyi C."/>
            <person name="Papp T."/>
            <person name="Martin F.M."/>
            <person name="Miettinen O."/>
            <person name="Hibbett D.S."/>
            <person name="Nagy L.G."/>
        </authorList>
    </citation>
    <scope>NUCLEOTIDE SEQUENCE [LARGE SCALE GENOMIC DNA]</scope>
    <source>
        <strain evidence="1 2">CBS 121175</strain>
    </source>
</reference>
<dbReference type="Proteomes" id="UP000307440">
    <property type="component" value="Unassembled WGS sequence"/>
</dbReference>
<dbReference type="EMBL" id="ML210156">
    <property type="protein sequence ID" value="TFK28430.1"/>
    <property type="molecule type" value="Genomic_DNA"/>
</dbReference>
<gene>
    <name evidence="1" type="ORF">FA15DRAFT_665393</name>
</gene>
<keyword evidence="2" id="KW-1185">Reference proteome</keyword>